<evidence type="ECO:0000256" key="11">
    <source>
        <dbReference type="ARBA" id="ARBA00049007"/>
    </source>
</evidence>
<evidence type="ECO:0000256" key="7">
    <source>
        <dbReference type="ARBA" id="ARBA00022605"/>
    </source>
</evidence>
<dbReference type="CDD" id="cd01494">
    <property type="entry name" value="AAT_I"/>
    <property type="match status" value="1"/>
</dbReference>
<dbReference type="RefSeq" id="WP_072607525.1">
    <property type="nucleotide sequence ID" value="NZ_CP018171.1"/>
</dbReference>
<keyword evidence="14" id="KW-1185">Reference proteome</keyword>
<accession>A0A1L3SXH0</accession>
<sequence length="390" mass="41887">MTISKPGLRPESPNFSSGPCAKRPGWSPQALKDAPLGRSHRAKVGKARLERAIELTREILHVPAGYRIGIVPASDTGAVEMALWSLLGERGVDMVAWESFGAGWVTDVVKQLKLTDARIIEAPYGELPDLSTIDFDRDVVFTWNGTTSGVRVPNGDFIPADRKGLTICDATSAAFAQRLDFSKLDVVTFSWQKVLGGEGAHGMLILSPRAVERLESYKPAWPLPKIFRLTSGGKLIEGIFKGETINTPSMLCVEDYIDALEWAKSVGGLDGLVARADANFAVLDRFVQASSWLGHLAVDPATRSNTSVCLSIVDPDIAALDGDAQATFAKNLAAVLDKEGAAYDIGAYRDAPPGLRIWAGATVETADLEALLPWLDWAFATQKAALKAAA</sequence>
<dbReference type="Proteomes" id="UP000182840">
    <property type="component" value="Chromosome"/>
</dbReference>
<dbReference type="STRING" id="1670800.BSQ44_23840"/>
<reference evidence="14" key="1">
    <citation type="submission" date="2016-11" db="EMBL/GenBank/DDBJ databases">
        <title>Mesorhizobium oceanicum sp. nov., isolated from deep seawater in South China Sea.</title>
        <authorList>
            <person name="Fu G.-Y."/>
        </authorList>
    </citation>
    <scope>NUCLEOTIDE SEQUENCE [LARGE SCALE GENOMIC DNA]</scope>
    <source>
        <strain evidence="14">B7</strain>
    </source>
</reference>
<evidence type="ECO:0000256" key="12">
    <source>
        <dbReference type="SAM" id="MobiDB-lite"/>
    </source>
</evidence>
<evidence type="ECO:0000256" key="6">
    <source>
        <dbReference type="ARBA" id="ARBA00022576"/>
    </source>
</evidence>
<dbReference type="SUPFAM" id="SSF53383">
    <property type="entry name" value="PLP-dependent transferases"/>
    <property type="match status" value="1"/>
</dbReference>
<keyword evidence="10" id="KW-0718">Serine biosynthesis</keyword>
<comment type="pathway">
    <text evidence="2">Amino-acid biosynthesis; L-serine biosynthesis; L-serine from 3-phospho-D-glycerate: step 2/3.</text>
</comment>
<evidence type="ECO:0000256" key="1">
    <source>
        <dbReference type="ARBA" id="ARBA00001933"/>
    </source>
</evidence>
<dbReference type="NCBIfam" id="TIGR01365">
    <property type="entry name" value="serC_2"/>
    <property type="match status" value="1"/>
</dbReference>
<evidence type="ECO:0000256" key="2">
    <source>
        <dbReference type="ARBA" id="ARBA00005099"/>
    </source>
</evidence>
<dbReference type="KEGG" id="meso:BSQ44_23840"/>
<comment type="catalytic activity">
    <reaction evidence="11">
        <text>O-phospho-L-serine + 2-oxoglutarate = 3-phosphooxypyruvate + L-glutamate</text>
        <dbReference type="Rhea" id="RHEA:14329"/>
        <dbReference type="ChEBI" id="CHEBI:16810"/>
        <dbReference type="ChEBI" id="CHEBI:18110"/>
        <dbReference type="ChEBI" id="CHEBI:29985"/>
        <dbReference type="ChEBI" id="CHEBI:57524"/>
        <dbReference type="EC" id="2.6.1.52"/>
    </reaction>
</comment>
<comment type="similarity">
    <text evidence="3">Belongs to the class-V pyridoxal-phosphate-dependent aminotransferase family. SerC subfamily.</text>
</comment>
<keyword evidence="5" id="KW-0963">Cytoplasm</keyword>
<dbReference type="PIRSF" id="PIRSF000525">
    <property type="entry name" value="SerC"/>
    <property type="match status" value="1"/>
</dbReference>
<comment type="cofactor">
    <cofactor evidence="1">
        <name>pyridoxal 5'-phosphate</name>
        <dbReference type="ChEBI" id="CHEBI:597326"/>
    </cofactor>
</comment>
<evidence type="ECO:0000256" key="3">
    <source>
        <dbReference type="ARBA" id="ARBA00006904"/>
    </source>
</evidence>
<evidence type="ECO:0000256" key="4">
    <source>
        <dbReference type="ARBA" id="ARBA00013030"/>
    </source>
</evidence>
<dbReference type="InterPro" id="IPR015421">
    <property type="entry name" value="PyrdxlP-dep_Trfase_major"/>
</dbReference>
<evidence type="ECO:0000313" key="13">
    <source>
        <dbReference type="EMBL" id="APH74061.1"/>
    </source>
</evidence>
<dbReference type="EC" id="2.6.1.52" evidence="4"/>
<evidence type="ECO:0000256" key="5">
    <source>
        <dbReference type="ARBA" id="ARBA00022490"/>
    </source>
</evidence>
<keyword evidence="8 13" id="KW-0808">Transferase</keyword>
<dbReference type="InterPro" id="IPR022278">
    <property type="entry name" value="Pser_aminoTfrase"/>
</dbReference>
<dbReference type="InterPro" id="IPR015422">
    <property type="entry name" value="PyrdxlP-dep_Trfase_small"/>
</dbReference>
<dbReference type="OrthoDB" id="9772439at2"/>
<feature type="region of interest" description="Disordered" evidence="12">
    <location>
        <begin position="1"/>
        <end position="39"/>
    </location>
</feature>
<dbReference type="Gene3D" id="3.40.640.10">
    <property type="entry name" value="Type I PLP-dependent aspartate aminotransferase-like (Major domain)"/>
    <property type="match status" value="1"/>
</dbReference>
<dbReference type="NCBIfam" id="NF002841">
    <property type="entry name" value="PRK03080.1-2"/>
    <property type="match status" value="1"/>
</dbReference>
<name>A0A1L3SXH0_9HYPH</name>
<dbReference type="AlphaFoldDB" id="A0A1L3SXH0"/>
<evidence type="ECO:0000256" key="8">
    <source>
        <dbReference type="ARBA" id="ARBA00022679"/>
    </source>
</evidence>
<proteinExistence type="inferred from homology"/>
<dbReference type="InterPro" id="IPR006271">
    <property type="entry name" value="Pser_aminoTfrase_methanosarc"/>
</dbReference>
<keyword evidence="7" id="KW-0028">Amino-acid biosynthesis</keyword>
<keyword evidence="9" id="KW-0663">Pyridoxal phosphate</keyword>
<dbReference type="PANTHER" id="PTHR21152:SF40">
    <property type="entry name" value="ALANINE--GLYOXYLATE AMINOTRANSFERASE"/>
    <property type="match status" value="1"/>
</dbReference>
<dbReference type="EMBL" id="CP018171">
    <property type="protein sequence ID" value="APH74061.1"/>
    <property type="molecule type" value="Genomic_DNA"/>
</dbReference>
<dbReference type="Gene3D" id="3.90.1150.10">
    <property type="entry name" value="Aspartate Aminotransferase, domain 1"/>
    <property type="match status" value="1"/>
</dbReference>
<dbReference type="GO" id="GO:0008453">
    <property type="term" value="F:alanine-glyoxylate transaminase activity"/>
    <property type="evidence" value="ECO:0007669"/>
    <property type="project" value="TreeGrafter"/>
</dbReference>
<protein>
    <recommendedName>
        <fullName evidence="4">phosphoserine transaminase</fullName>
        <ecNumber evidence="4">2.6.1.52</ecNumber>
    </recommendedName>
</protein>
<dbReference type="GO" id="GO:0006564">
    <property type="term" value="P:L-serine biosynthetic process"/>
    <property type="evidence" value="ECO:0007669"/>
    <property type="project" value="UniProtKB-KW"/>
</dbReference>
<dbReference type="GO" id="GO:0019265">
    <property type="term" value="P:glycine biosynthetic process, by transamination of glyoxylate"/>
    <property type="evidence" value="ECO:0007669"/>
    <property type="project" value="TreeGrafter"/>
</dbReference>
<evidence type="ECO:0000256" key="9">
    <source>
        <dbReference type="ARBA" id="ARBA00022898"/>
    </source>
</evidence>
<keyword evidence="6 13" id="KW-0032">Aminotransferase</keyword>
<dbReference type="PANTHER" id="PTHR21152">
    <property type="entry name" value="AMINOTRANSFERASE CLASS V"/>
    <property type="match status" value="1"/>
</dbReference>
<evidence type="ECO:0000256" key="10">
    <source>
        <dbReference type="ARBA" id="ARBA00023299"/>
    </source>
</evidence>
<dbReference type="UniPathway" id="UPA00135">
    <property type="reaction ID" value="UER00197"/>
</dbReference>
<dbReference type="GO" id="GO:0004648">
    <property type="term" value="F:O-phospho-L-serine:2-oxoglutarate aminotransferase activity"/>
    <property type="evidence" value="ECO:0007669"/>
    <property type="project" value="UniProtKB-EC"/>
</dbReference>
<organism evidence="13 14">
    <name type="scientific">Aquibium oceanicum</name>
    <dbReference type="NCBI Taxonomy" id="1670800"/>
    <lineage>
        <taxon>Bacteria</taxon>
        <taxon>Pseudomonadati</taxon>
        <taxon>Pseudomonadota</taxon>
        <taxon>Alphaproteobacteria</taxon>
        <taxon>Hyphomicrobiales</taxon>
        <taxon>Phyllobacteriaceae</taxon>
        <taxon>Aquibium</taxon>
    </lineage>
</organism>
<evidence type="ECO:0000313" key="14">
    <source>
        <dbReference type="Proteomes" id="UP000182840"/>
    </source>
</evidence>
<dbReference type="InterPro" id="IPR015424">
    <property type="entry name" value="PyrdxlP-dep_Trfase"/>
</dbReference>
<gene>
    <name evidence="13" type="ORF">BSQ44_23840</name>
</gene>
<dbReference type="GO" id="GO:0004760">
    <property type="term" value="F:L-serine-pyruvate transaminase activity"/>
    <property type="evidence" value="ECO:0007669"/>
    <property type="project" value="TreeGrafter"/>
</dbReference>